<feature type="domain" description="RGS" evidence="3">
    <location>
        <begin position="166"/>
        <end position="319"/>
    </location>
</feature>
<dbReference type="OrthoDB" id="2140178at2759"/>
<keyword evidence="1" id="KW-1133">Transmembrane helix</keyword>
<dbReference type="AlphaFoldDB" id="A0A4P9XGR7"/>
<dbReference type="EMBL" id="KZ993428">
    <property type="protein sequence ID" value="RKP04822.1"/>
    <property type="molecule type" value="Genomic_DNA"/>
</dbReference>
<feature type="transmembrane region" description="Helical" evidence="1">
    <location>
        <begin position="83"/>
        <end position="109"/>
    </location>
</feature>
<dbReference type="SUPFAM" id="SSF48097">
    <property type="entry name" value="Regulator of G-protein signaling, RGS"/>
    <property type="match status" value="1"/>
</dbReference>
<dbReference type="InterPro" id="IPR016137">
    <property type="entry name" value="RGS"/>
</dbReference>
<evidence type="ECO:0000256" key="2">
    <source>
        <dbReference type="SAM" id="SignalP"/>
    </source>
</evidence>
<gene>
    <name evidence="4" type="ORF">THASP1DRAFT_26599</name>
</gene>
<dbReference type="InterPro" id="IPR036305">
    <property type="entry name" value="RGS_sf"/>
</dbReference>
<dbReference type="Proteomes" id="UP000271241">
    <property type="component" value="Unassembled WGS sequence"/>
</dbReference>
<protein>
    <recommendedName>
        <fullName evidence="3">RGS domain-containing protein</fullName>
    </recommendedName>
</protein>
<dbReference type="STRING" id="78915.A0A4P9XGR7"/>
<organism evidence="4 5">
    <name type="scientific">Thamnocephalis sphaerospora</name>
    <dbReference type="NCBI Taxonomy" id="78915"/>
    <lineage>
        <taxon>Eukaryota</taxon>
        <taxon>Fungi</taxon>
        <taxon>Fungi incertae sedis</taxon>
        <taxon>Zoopagomycota</taxon>
        <taxon>Zoopagomycotina</taxon>
        <taxon>Zoopagomycetes</taxon>
        <taxon>Zoopagales</taxon>
        <taxon>Sigmoideomycetaceae</taxon>
        <taxon>Thamnocephalis</taxon>
    </lineage>
</organism>
<feature type="chain" id="PRO_5020287387" description="RGS domain-containing protein" evidence="2">
    <location>
        <begin position="17"/>
        <end position="350"/>
    </location>
</feature>
<dbReference type="SMART" id="SM00315">
    <property type="entry name" value="RGS"/>
    <property type="match status" value="1"/>
</dbReference>
<feature type="transmembrane region" description="Helical" evidence="1">
    <location>
        <begin position="49"/>
        <end position="71"/>
    </location>
</feature>
<name>A0A4P9XGR7_9FUNG</name>
<keyword evidence="2" id="KW-0732">Signal</keyword>
<evidence type="ECO:0000313" key="5">
    <source>
        <dbReference type="Proteomes" id="UP000271241"/>
    </source>
</evidence>
<dbReference type="PROSITE" id="PS50132">
    <property type="entry name" value="RGS"/>
    <property type="match status" value="1"/>
</dbReference>
<reference evidence="5" key="1">
    <citation type="journal article" date="2018" name="Nat. Microbiol.">
        <title>Leveraging single-cell genomics to expand the fungal tree of life.</title>
        <authorList>
            <person name="Ahrendt S.R."/>
            <person name="Quandt C.A."/>
            <person name="Ciobanu D."/>
            <person name="Clum A."/>
            <person name="Salamov A."/>
            <person name="Andreopoulos B."/>
            <person name="Cheng J.F."/>
            <person name="Woyke T."/>
            <person name="Pelin A."/>
            <person name="Henrissat B."/>
            <person name="Reynolds N.K."/>
            <person name="Benny G.L."/>
            <person name="Smith M.E."/>
            <person name="James T.Y."/>
            <person name="Grigoriev I.V."/>
        </authorList>
    </citation>
    <scope>NUCLEOTIDE SEQUENCE [LARGE SCALE GENOMIC DNA]</scope>
    <source>
        <strain evidence="5">RSA 1356</strain>
    </source>
</reference>
<accession>A0A4P9XGR7</accession>
<dbReference type="InterPro" id="IPR044926">
    <property type="entry name" value="RGS_subdomain_2"/>
</dbReference>
<dbReference type="Gene3D" id="1.10.167.10">
    <property type="entry name" value="Regulator of G-protein Signalling 4, domain 2"/>
    <property type="match status" value="1"/>
</dbReference>
<evidence type="ECO:0000256" key="1">
    <source>
        <dbReference type="SAM" id="Phobius"/>
    </source>
</evidence>
<sequence>MGVVVAIQTCLLLASAGPIANHIRCNVVALPVAFFVLRRIRDAYKTRLEITLLMLNWNIGFVVYIPLMLVLKNSNRPSSGKEGELLLTIVIAATCVLSHAISVCMPVFLVKRESKGLADVVLQQKPDMDGDGKVKLAEPQQRRWYRNGRRPQGRYQSLSVHLSHAEFRKVLRDPRRFREFKDFTVGDLSVENVLFYEGCRLIIRMARRSHRDTIRQSASAQGGDALARSLSVSSPAYVMRSSALQSRLIWFSNTFLCDNAELQVNLTAAMRQQLFDEIMRVDAPFRISVLRSARDEIEELMFRDTYQRFMLTKVLTRQLSSAEVPPADRVTGKRKKGSSKQPEIELLVAM</sequence>
<feature type="signal peptide" evidence="2">
    <location>
        <begin position="1"/>
        <end position="16"/>
    </location>
</feature>
<keyword evidence="1" id="KW-0812">Transmembrane</keyword>
<evidence type="ECO:0000313" key="4">
    <source>
        <dbReference type="EMBL" id="RKP04822.1"/>
    </source>
</evidence>
<evidence type="ECO:0000259" key="3">
    <source>
        <dbReference type="PROSITE" id="PS50132"/>
    </source>
</evidence>
<keyword evidence="5" id="KW-1185">Reference proteome</keyword>
<keyword evidence="1" id="KW-0472">Membrane</keyword>
<proteinExistence type="predicted"/>